<dbReference type="Gene3D" id="1.10.357.10">
    <property type="entry name" value="Tetracycline Repressor, domain 2"/>
    <property type="match status" value="1"/>
</dbReference>
<sequence length="218" mass="23963">MLNTVSEERSRGRRTGTARAGRRVGAEDSATRLAILDATAKIMREEGSAAATSRRVAAVAGVKPPLVHYYFPTMDDLYLAVFRRGAEAHVERQRRAIFSDRPLRALWDLSREPHGTRLQLEFMALANQRPAIRAELAAYTDRFREIQVTALTFIARERGLDLGEFPPVVVSLLIASLSGALATESALGVHRGHEELLAFVEGHLDRFEADTAGRSAAG</sequence>
<evidence type="ECO:0000313" key="5">
    <source>
        <dbReference type="EMBL" id="MQY27709.1"/>
    </source>
</evidence>
<evidence type="ECO:0000259" key="4">
    <source>
        <dbReference type="PROSITE" id="PS50977"/>
    </source>
</evidence>
<protein>
    <recommendedName>
        <fullName evidence="4">HTH tetR-type domain-containing protein</fullName>
    </recommendedName>
</protein>
<dbReference type="EMBL" id="WEGI01000006">
    <property type="protein sequence ID" value="MQY27709.1"/>
    <property type="molecule type" value="Genomic_DNA"/>
</dbReference>
<keyword evidence="6" id="KW-1185">Reference proteome</keyword>
<accession>A0A7K0DPP7</accession>
<evidence type="ECO:0000313" key="6">
    <source>
        <dbReference type="Proteomes" id="UP000431401"/>
    </source>
</evidence>
<gene>
    <name evidence="5" type="ORF">NRB56_32920</name>
</gene>
<dbReference type="AlphaFoldDB" id="A0A7K0DPP7"/>
<dbReference type="InterPro" id="IPR001647">
    <property type="entry name" value="HTH_TetR"/>
</dbReference>
<feature type="region of interest" description="Disordered" evidence="3">
    <location>
        <begin position="1"/>
        <end position="25"/>
    </location>
</feature>
<dbReference type="RefSeq" id="WP_227837769.1">
    <property type="nucleotide sequence ID" value="NZ_WEGI01000006.1"/>
</dbReference>
<reference evidence="5 6" key="1">
    <citation type="submission" date="2019-10" db="EMBL/GenBank/DDBJ databases">
        <title>Nocardia macrotermitis sp. nov. and Nocardia aurantia sp. nov., isolated from the gut of fungus growing-termite Macrotermes natalensis.</title>
        <authorList>
            <person name="Benndorf R."/>
            <person name="Schwitalla J."/>
            <person name="Martin K."/>
            <person name="De Beer W."/>
            <person name="Kaster A.-K."/>
            <person name="Vollmers J."/>
            <person name="Poulsen M."/>
            <person name="Beemelmanns C."/>
        </authorList>
    </citation>
    <scope>NUCLEOTIDE SEQUENCE [LARGE SCALE GENOMIC DNA]</scope>
    <source>
        <strain evidence="5 6">RB56</strain>
    </source>
</reference>
<dbReference type="Proteomes" id="UP000431401">
    <property type="component" value="Unassembled WGS sequence"/>
</dbReference>
<organism evidence="5 6">
    <name type="scientific">Nocardia aurantia</name>
    <dbReference type="NCBI Taxonomy" id="2585199"/>
    <lineage>
        <taxon>Bacteria</taxon>
        <taxon>Bacillati</taxon>
        <taxon>Actinomycetota</taxon>
        <taxon>Actinomycetes</taxon>
        <taxon>Mycobacteriales</taxon>
        <taxon>Nocardiaceae</taxon>
        <taxon>Nocardia</taxon>
    </lineage>
</organism>
<dbReference type="SUPFAM" id="SSF46689">
    <property type="entry name" value="Homeodomain-like"/>
    <property type="match status" value="1"/>
</dbReference>
<name>A0A7K0DPP7_9NOCA</name>
<evidence type="ECO:0000256" key="1">
    <source>
        <dbReference type="ARBA" id="ARBA00023125"/>
    </source>
</evidence>
<feature type="compositionally biased region" description="Basic residues" evidence="3">
    <location>
        <begin position="11"/>
        <end position="22"/>
    </location>
</feature>
<comment type="caution">
    <text evidence="5">The sequence shown here is derived from an EMBL/GenBank/DDBJ whole genome shotgun (WGS) entry which is preliminary data.</text>
</comment>
<dbReference type="InterPro" id="IPR009057">
    <property type="entry name" value="Homeodomain-like_sf"/>
</dbReference>
<evidence type="ECO:0000256" key="2">
    <source>
        <dbReference type="PROSITE-ProRule" id="PRU00335"/>
    </source>
</evidence>
<dbReference type="GO" id="GO:0003677">
    <property type="term" value="F:DNA binding"/>
    <property type="evidence" value="ECO:0007669"/>
    <property type="project" value="UniProtKB-UniRule"/>
</dbReference>
<feature type="domain" description="HTH tetR-type" evidence="4">
    <location>
        <begin position="29"/>
        <end position="89"/>
    </location>
</feature>
<feature type="compositionally biased region" description="Basic and acidic residues" evidence="3">
    <location>
        <begin position="1"/>
        <end position="10"/>
    </location>
</feature>
<keyword evidence="1 2" id="KW-0238">DNA-binding</keyword>
<evidence type="ECO:0000256" key="3">
    <source>
        <dbReference type="SAM" id="MobiDB-lite"/>
    </source>
</evidence>
<feature type="DNA-binding region" description="H-T-H motif" evidence="2">
    <location>
        <begin position="52"/>
        <end position="71"/>
    </location>
</feature>
<dbReference type="PROSITE" id="PS50977">
    <property type="entry name" value="HTH_TETR_2"/>
    <property type="match status" value="1"/>
</dbReference>
<dbReference type="Pfam" id="PF00440">
    <property type="entry name" value="TetR_N"/>
    <property type="match status" value="1"/>
</dbReference>
<proteinExistence type="predicted"/>